<evidence type="ECO:0000256" key="3">
    <source>
        <dbReference type="ARBA" id="ARBA00012452"/>
    </source>
</evidence>
<dbReference type="STRING" id="33097.A0A150G701"/>
<evidence type="ECO:0000256" key="4">
    <source>
        <dbReference type="ARBA" id="ARBA00022679"/>
    </source>
</evidence>
<dbReference type="InterPro" id="IPR004046">
    <property type="entry name" value="GST_C"/>
</dbReference>
<evidence type="ECO:0000259" key="6">
    <source>
        <dbReference type="PROSITE" id="PS50405"/>
    </source>
</evidence>
<accession>A0A150G701</accession>
<comment type="similarity">
    <text evidence="2">Belongs to the GST superfamily. Mu family.</text>
</comment>
<evidence type="ECO:0000313" key="8">
    <source>
        <dbReference type="Proteomes" id="UP000075714"/>
    </source>
</evidence>
<comment type="function">
    <text evidence="1">Conjugation of reduced glutathione to a wide number of exogenous and endogenous hydrophobic electrophiles.</text>
</comment>
<dbReference type="InterPro" id="IPR010987">
    <property type="entry name" value="Glutathione-S-Trfase_C-like"/>
</dbReference>
<evidence type="ECO:0000313" key="7">
    <source>
        <dbReference type="EMBL" id="KXZ45601.1"/>
    </source>
</evidence>
<dbReference type="GO" id="GO:0006749">
    <property type="term" value="P:glutathione metabolic process"/>
    <property type="evidence" value="ECO:0007669"/>
    <property type="project" value="TreeGrafter"/>
</dbReference>
<evidence type="ECO:0000256" key="1">
    <source>
        <dbReference type="ARBA" id="ARBA00003701"/>
    </source>
</evidence>
<dbReference type="EC" id="2.5.1.18" evidence="3"/>
<dbReference type="Gene3D" id="1.20.1050.10">
    <property type="match status" value="1"/>
</dbReference>
<feature type="domain" description="GST C-terminal" evidence="6">
    <location>
        <begin position="27"/>
        <end position="162"/>
    </location>
</feature>
<dbReference type="PANTHER" id="PTHR11571:SF222">
    <property type="entry name" value="GLUTATHIONE TRANSFERASE"/>
    <property type="match status" value="1"/>
</dbReference>
<dbReference type="InterPro" id="IPR036282">
    <property type="entry name" value="Glutathione-S-Trfase_C_sf"/>
</dbReference>
<dbReference type="OrthoDB" id="422574at2759"/>
<sequence>MKAQPLQYPFVQVPRYLARKYGLNGTSDKEVAEVDEALEGVEALRQKYLTLVYQDKLADEAKAKYWGLHGDPANAESRYAAGAHLSYLSRLLKRNAAGGGKAFVGSGLTVADLAVFDIVDLHARIFGDELKAAYPDLLAHHAYIAGLPHIKEYLASPKRLPVINGNKMG</sequence>
<dbReference type="InterPro" id="IPR050213">
    <property type="entry name" value="GST_superfamily"/>
</dbReference>
<dbReference type="AlphaFoldDB" id="A0A150G701"/>
<dbReference type="PROSITE" id="PS50405">
    <property type="entry name" value="GST_CTER"/>
    <property type="match status" value="1"/>
</dbReference>
<dbReference type="PANTHER" id="PTHR11571">
    <property type="entry name" value="GLUTATHIONE S-TRANSFERASE"/>
    <property type="match status" value="1"/>
</dbReference>
<comment type="caution">
    <text evidence="7">The sequence shown here is derived from an EMBL/GenBank/DDBJ whole genome shotgun (WGS) entry which is preliminary data.</text>
</comment>
<dbReference type="SUPFAM" id="SSF47616">
    <property type="entry name" value="GST C-terminal domain-like"/>
    <property type="match status" value="1"/>
</dbReference>
<dbReference type="EMBL" id="LSYV01000054">
    <property type="protein sequence ID" value="KXZ45601.1"/>
    <property type="molecule type" value="Genomic_DNA"/>
</dbReference>
<evidence type="ECO:0000256" key="2">
    <source>
        <dbReference type="ARBA" id="ARBA00005861"/>
    </source>
</evidence>
<reference evidence="8" key="1">
    <citation type="journal article" date="2016" name="Nat. Commun.">
        <title>The Gonium pectorale genome demonstrates co-option of cell cycle regulation during the evolution of multicellularity.</title>
        <authorList>
            <person name="Hanschen E.R."/>
            <person name="Marriage T.N."/>
            <person name="Ferris P.J."/>
            <person name="Hamaji T."/>
            <person name="Toyoda A."/>
            <person name="Fujiyama A."/>
            <person name="Neme R."/>
            <person name="Noguchi H."/>
            <person name="Minakuchi Y."/>
            <person name="Suzuki M."/>
            <person name="Kawai-Toyooka H."/>
            <person name="Smith D.R."/>
            <person name="Sparks H."/>
            <person name="Anderson J."/>
            <person name="Bakaric R."/>
            <person name="Luria V."/>
            <person name="Karger A."/>
            <person name="Kirschner M.W."/>
            <person name="Durand P.M."/>
            <person name="Michod R.E."/>
            <person name="Nozaki H."/>
            <person name="Olson B.J."/>
        </authorList>
    </citation>
    <scope>NUCLEOTIDE SEQUENCE [LARGE SCALE GENOMIC DNA]</scope>
    <source>
        <strain evidence="8">NIES-2863</strain>
    </source>
</reference>
<gene>
    <name evidence="7" type="ORF">GPECTOR_53g94</name>
</gene>
<organism evidence="7 8">
    <name type="scientific">Gonium pectorale</name>
    <name type="common">Green alga</name>
    <dbReference type="NCBI Taxonomy" id="33097"/>
    <lineage>
        <taxon>Eukaryota</taxon>
        <taxon>Viridiplantae</taxon>
        <taxon>Chlorophyta</taxon>
        <taxon>core chlorophytes</taxon>
        <taxon>Chlorophyceae</taxon>
        <taxon>CS clade</taxon>
        <taxon>Chlamydomonadales</taxon>
        <taxon>Volvocaceae</taxon>
        <taxon>Gonium</taxon>
    </lineage>
</organism>
<protein>
    <recommendedName>
        <fullName evidence="3">glutathione transferase</fullName>
        <ecNumber evidence="3">2.5.1.18</ecNumber>
    </recommendedName>
</protein>
<dbReference type="Gene3D" id="3.40.30.10">
    <property type="entry name" value="Glutaredoxin"/>
    <property type="match status" value="1"/>
</dbReference>
<comment type="catalytic activity">
    <reaction evidence="5">
        <text>RX + glutathione = an S-substituted glutathione + a halide anion + H(+)</text>
        <dbReference type="Rhea" id="RHEA:16437"/>
        <dbReference type="ChEBI" id="CHEBI:15378"/>
        <dbReference type="ChEBI" id="CHEBI:16042"/>
        <dbReference type="ChEBI" id="CHEBI:17792"/>
        <dbReference type="ChEBI" id="CHEBI:57925"/>
        <dbReference type="ChEBI" id="CHEBI:90779"/>
        <dbReference type="EC" id="2.5.1.18"/>
    </reaction>
</comment>
<evidence type="ECO:0000256" key="5">
    <source>
        <dbReference type="ARBA" id="ARBA00047960"/>
    </source>
</evidence>
<keyword evidence="4" id="KW-0808">Transferase</keyword>
<dbReference type="GO" id="GO:0004364">
    <property type="term" value="F:glutathione transferase activity"/>
    <property type="evidence" value="ECO:0007669"/>
    <property type="project" value="UniProtKB-EC"/>
</dbReference>
<proteinExistence type="inferred from homology"/>
<keyword evidence="8" id="KW-1185">Reference proteome</keyword>
<dbReference type="Proteomes" id="UP000075714">
    <property type="component" value="Unassembled WGS sequence"/>
</dbReference>
<dbReference type="Pfam" id="PF14497">
    <property type="entry name" value="GST_C_3"/>
    <property type="match status" value="1"/>
</dbReference>
<name>A0A150G701_GONPE</name>